<evidence type="ECO:0000256" key="5">
    <source>
        <dbReference type="ARBA" id="ARBA00022692"/>
    </source>
</evidence>
<keyword evidence="8" id="KW-0472">Membrane</keyword>
<dbReference type="Gene3D" id="1.10.287.130">
    <property type="match status" value="1"/>
</dbReference>
<evidence type="ECO:0000256" key="3">
    <source>
        <dbReference type="ARBA" id="ARBA00022553"/>
    </source>
</evidence>
<feature type="transmembrane region" description="Helical" evidence="8">
    <location>
        <begin position="12"/>
        <end position="31"/>
    </location>
</feature>
<keyword evidence="11" id="KW-1185">Reference proteome</keyword>
<sequence length="430" mass="47080">MNRSISTRIQWLVALVSAFCLTTVVLVSLLAHDGVERAMLGTDLMQTQEALVSAASRNVPMQWSAPGMLALYVPTGTVDQVAVPELFRGLTAPFSDDVSVDGKTYLAAISQVDGGMFYIARDITLFENEMRLMERAVWGVSVLILIVALVLTRIGVVRLVRPIRVLATLIDRTKPSASIDRVPTEFHDSALNSIAENFNLFLRELEAYIDRERTLLRLASHELRTPIAVVTGALNVMRDRGALGEADLRTLTRAQRAAQEMAGNLEVVLKAGRREEIPTREERFSVSELLNEALLDLTSVDSSVARISLIEKNAVTALADRTLVKMLLLNILQNALRHTAGAVEVVVTSSFLEVRDQGKGLDGSRLDLLAGSGADDLWNKRQSSGLGLIVVSILAERLGWPIRVSRRRPEGTAIQLVFAESIVNVLPVSL</sequence>
<dbReference type="Pfam" id="PF02518">
    <property type="entry name" value="HATPase_c"/>
    <property type="match status" value="1"/>
</dbReference>
<comment type="catalytic activity">
    <reaction evidence="1">
        <text>ATP + protein L-histidine = ADP + protein N-phospho-L-histidine.</text>
        <dbReference type="EC" id="2.7.13.3"/>
    </reaction>
</comment>
<keyword evidence="4" id="KW-0808">Transferase</keyword>
<keyword evidence="7 8" id="KW-1133">Transmembrane helix</keyword>
<gene>
    <name evidence="10" type="ORF">EV675_2628</name>
</gene>
<organism evidence="10 11">
    <name type="scientific">Pigmentiphaga kullae</name>
    <dbReference type="NCBI Taxonomy" id="151784"/>
    <lineage>
        <taxon>Bacteria</taxon>
        <taxon>Pseudomonadati</taxon>
        <taxon>Pseudomonadota</taxon>
        <taxon>Betaproteobacteria</taxon>
        <taxon>Burkholderiales</taxon>
        <taxon>Alcaligenaceae</taxon>
        <taxon>Pigmentiphaga</taxon>
    </lineage>
</organism>
<keyword evidence="3" id="KW-0597">Phosphoprotein</keyword>
<dbReference type="EMBL" id="SGXC01000001">
    <property type="protein sequence ID" value="RZS86581.1"/>
    <property type="molecule type" value="Genomic_DNA"/>
</dbReference>
<dbReference type="SMART" id="SM00388">
    <property type="entry name" value="HisKA"/>
    <property type="match status" value="1"/>
</dbReference>
<dbReference type="SUPFAM" id="SSF47384">
    <property type="entry name" value="Homodimeric domain of signal transducing histidine kinase"/>
    <property type="match status" value="1"/>
</dbReference>
<dbReference type="InterPro" id="IPR036097">
    <property type="entry name" value="HisK_dim/P_sf"/>
</dbReference>
<dbReference type="InterPro" id="IPR050428">
    <property type="entry name" value="TCS_sensor_his_kinase"/>
</dbReference>
<evidence type="ECO:0000259" key="9">
    <source>
        <dbReference type="PROSITE" id="PS50109"/>
    </source>
</evidence>
<dbReference type="OrthoDB" id="9121563at2"/>
<evidence type="ECO:0000256" key="6">
    <source>
        <dbReference type="ARBA" id="ARBA00022777"/>
    </source>
</evidence>
<evidence type="ECO:0000256" key="4">
    <source>
        <dbReference type="ARBA" id="ARBA00022679"/>
    </source>
</evidence>
<dbReference type="InterPro" id="IPR036890">
    <property type="entry name" value="HATPase_C_sf"/>
</dbReference>
<comment type="caution">
    <text evidence="10">The sequence shown here is derived from an EMBL/GenBank/DDBJ whole genome shotgun (WGS) entry which is preliminary data.</text>
</comment>
<dbReference type="Proteomes" id="UP000292445">
    <property type="component" value="Unassembled WGS sequence"/>
</dbReference>
<evidence type="ECO:0000313" key="10">
    <source>
        <dbReference type="EMBL" id="RZS86581.1"/>
    </source>
</evidence>
<keyword evidence="5 8" id="KW-0812">Transmembrane</keyword>
<reference evidence="10 11" key="1">
    <citation type="submission" date="2019-02" db="EMBL/GenBank/DDBJ databases">
        <title>Genomic Encyclopedia of Type Strains, Phase IV (KMG-IV): sequencing the most valuable type-strain genomes for metagenomic binning, comparative biology and taxonomic classification.</title>
        <authorList>
            <person name="Goeker M."/>
        </authorList>
    </citation>
    <scope>NUCLEOTIDE SEQUENCE [LARGE SCALE GENOMIC DNA]</scope>
    <source>
        <strain evidence="10 11">K24</strain>
    </source>
</reference>
<dbReference type="Gene3D" id="3.30.565.10">
    <property type="entry name" value="Histidine kinase-like ATPase, C-terminal domain"/>
    <property type="match status" value="1"/>
</dbReference>
<dbReference type="EC" id="2.7.13.3" evidence="2"/>
<dbReference type="PANTHER" id="PTHR45436">
    <property type="entry name" value="SENSOR HISTIDINE KINASE YKOH"/>
    <property type="match status" value="1"/>
</dbReference>
<keyword evidence="6 10" id="KW-0418">Kinase</keyword>
<dbReference type="InterPro" id="IPR003594">
    <property type="entry name" value="HATPase_dom"/>
</dbReference>
<dbReference type="CDD" id="cd00082">
    <property type="entry name" value="HisKA"/>
    <property type="match status" value="1"/>
</dbReference>
<evidence type="ECO:0000256" key="1">
    <source>
        <dbReference type="ARBA" id="ARBA00000085"/>
    </source>
</evidence>
<dbReference type="InterPro" id="IPR005467">
    <property type="entry name" value="His_kinase_dom"/>
</dbReference>
<dbReference type="SMART" id="SM00387">
    <property type="entry name" value="HATPase_c"/>
    <property type="match status" value="1"/>
</dbReference>
<dbReference type="PROSITE" id="PS50109">
    <property type="entry name" value="HIS_KIN"/>
    <property type="match status" value="1"/>
</dbReference>
<dbReference type="InterPro" id="IPR003661">
    <property type="entry name" value="HisK_dim/P_dom"/>
</dbReference>
<feature type="domain" description="Histidine kinase" evidence="9">
    <location>
        <begin position="218"/>
        <end position="422"/>
    </location>
</feature>
<dbReference type="GO" id="GO:0000155">
    <property type="term" value="F:phosphorelay sensor kinase activity"/>
    <property type="evidence" value="ECO:0007669"/>
    <property type="project" value="InterPro"/>
</dbReference>
<name>A0A4Q7NMZ0_9BURK</name>
<feature type="transmembrane region" description="Helical" evidence="8">
    <location>
        <begin position="136"/>
        <end position="156"/>
    </location>
</feature>
<evidence type="ECO:0000256" key="2">
    <source>
        <dbReference type="ARBA" id="ARBA00012438"/>
    </source>
</evidence>
<dbReference type="RefSeq" id="WP_130357659.1">
    <property type="nucleotide sequence ID" value="NZ_SGXC01000001.1"/>
</dbReference>
<evidence type="ECO:0000256" key="7">
    <source>
        <dbReference type="ARBA" id="ARBA00022989"/>
    </source>
</evidence>
<proteinExistence type="predicted"/>
<evidence type="ECO:0000256" key="8">
    <source>
        <dbReference type="SAM" id="Phobius"/>
    </source>
</evidence>
<accession>A0A4Q7NMZ0</accession>
<dbReference type="AlphaFoldDB" id="A0A4Q7NMZ0"/>
<protein>
    <recommendedName>
        <fullName evidence="2">histidine kinase</fullName>
        <ecNumber evidence="2">2.7.13.3</ecNumber>
    </recommendedName>
</protein>
<evidence type="ECO:0000313" key="11">
    <source>
        <dbReference type="Proteomes" id="UP000292445"/>
    </source>
</evidence>
<dbReference type="Pfam" id="PF00512">
    <property type="entry name" value="HisKA"/>
    <property type="match status" value="1"/>
</dbReference>
<dbReference type="PANTHER" id="PTHR45436:SF5">
    <property type="entry name" value="SENSOR HISTIDINE KINASE TRCS"/>
    <property type="match status" value="1"/>
</dbReference>
<dbReference type="SUPFAM" id="SSF55874">
    <property type="entry name" value="ATPase domain of HSP90 chaperone/DNA topoisomerase II/histidine kinase"/>
    <property type="match status" value="1"/>
</dbReference>